<dbReference type="PROSITE" id="PS51078">
    <property type="entry name" value="ICLR_ED"/>
    <property type="match status" value="1"/>
</dbReference>
<dbReference type="SUPFAM" id="SSF55781">
    <property type="entry name" value="GAF domain-like"/>
    <property type="match status" value="1"/>
</dbReference>
<evidence type="ECO:0000256" key="2">
    <source>
        <dbReference type="ARBA" id="ARBA00023125"/>
    </source>
</evidence>
<dbReference type="Gene3D" id="3.30.450.40">
    <property type="match status" value="1"/>
</dbReference>
<evidence type="ECO:0000256" key="3">
    <source>
        <dbReference type="ARBA" id="ARBA00023163"/>
    </source>
</evidence>
<dbReference type="RefSeq" id="WP_085879233.1">
    <property type="nucleotide sequence ID" value="NZ_FWFZ01000011.1"/>
</dbReference>
<dbReference type="SMART" id="SM00346">
    <property type="entry name" value="HTH_ICLR"/>
    <property type="match status" value="1"/>
</dbReference>
<feature type="domain" description="HTH iclR-type" evidence="4">
    <location>
        <begin position="12"/>
        <end position="75"/>
    </location>
</feature>
<dbReference type="InterPro" id="IPR029016">
    <property type="entry name" value="GAF-like_dom_sf"/>
</dbReference>
<reference evidence="6 7" key="1">
    <citation type="submission" date="2017-03" db="EMBL/GenBank/DDBJ databases">
        <authorList>
            <person name="Afonso C.L."/>
            <person name="Miller P.J."/>
            <person name="Scott M.A."/>
            <person name="Spackman E."/>
            <person name="Goraichik I."/>
            <person name="Dimitrov K.M."/>
            <person name="Suarez D.L."/>
            <person name="Swayne D.E."/>
        </authorList>
    </citation>
    <scope>NUCLEOTIDE SEQUENCE [LARGE SCALE GENOMIC DNA]</scope>
    <source>
        <strain evidence="6 7">CECT 7023</strain>
    </source>
</reference>
<evidence type="ECO:0000313" key="7">
    <source>
        <dbReference type="Proteomes" id="UP000193900"/>
    </source>
</evidence>
<dbReference type="EMBL" id="FWFZ01000011">
    <property type="protein sequence ID" value="SLN53800.1"/>
    <property type="molecule type" value="Genomic_DNA"/>
</dbReference>
<dbReference type="Gene3D" id="1.10.10.10">
    <property type="entry name" value="Winged helix-like DNA-binding domain superfamily/Winged helix DNA-binding domain"/>
    <property type="match status" value="1"/>
</dbReference>
<proteinExistence type="predicted"/>
<dbReference type="SUPFAM" id="SSF46785">
    <property type="entry name" value="Winged helix' DNA-binding domain"/>
    <property type="match status" value="1"/>
</dbReference>
<protein>
    <submittedName>
        <fullName evidence="6">HTH-type transcriptional repressor AllR</fullName>
    </submittedName>
</protein>
<dbReference type="InterPro" id="IPR005471">
    <property type="entry name" value="Tscrpt_reg_IclR_N"/>
</dbReference>
<dbReference type="InterPro" id="IPR036390">
    <property type="entry name" value="WH_DNA-bd_sf"/>
</dbReference>
<name>A0A1Y5T4F3_9RHOB</name>
<sequence>MGTEEGGSQYHSRALDRGLLILVCLAGSVSGSESLAELHALTGLPKSTLLRLLVVLERREFVRTTNGGTRYRIGHGVVGLAESYRRGVDIHEAATPFLDRLVEETDQTANLGVLDNGSVLHVLVSEPKRSLRFRSTNGTRDAVHCTGLGKLLLAGLPAEAAREILAEAAPLERRTGKTITDVGVLMEEIARIRARKFAVDSEEGARGVCCLAVPIRQSGADDTRWIASISLSGPIGEMTGESRDHLLNALGRTAAQMGESAELMAALELSQWGGRDR</sequence>
<dbReference type="AlphaFoldDB" id="A0A1Y5T4F3"/>
<evidence type="ECO:0000256" key="1">
    <source>
        <dbReference type="ARBA" id="ARBA00023015"/>
    </source>
</evidence>
<organism evidence="6 7">
    <name type="scientific">Roseisalinus antarcticus</name>
    <dbReference type="NCBI Taxonomy" id="254357"/>
    <lineage>
        <taxon>Bacteria</taxon>
        <taxon>Pseudomonadati</taxon>
        <taxon>Pseudomonadota</taxon>
        <taxon>Alphaproteobacteria</taxon>
        <taxon>Rhodobacterales</taxon>
        <taxon>Roseobacteraceae</taxon>
        <taxon>Roseisalinus</taxon>
    </lineage>
</organism>
<dbReference type="PROSITE" id="PS51077">
    <property type="entry name" value="HTH_ICLR"/>
    <property type="match status" value="1"/>
</dbReference>
<evidence type="ECO:0000259" key="5">
    <source>
        <dbReference type="PROSITE" id="PS51078"/>
    </source>
</evidence>
<keyword evidence="1" id="KW-0805">Transcription regulation</keyword>
<dbReference type="Pfam" id="PF09339">
    <property type="entry name" value="HTH_IclR"/>
    <property type="match status" value="1"/>
</dbReference>
<dbReference type="GO" id="GO:0003677">
    <property type="term" value="F:DNA binding"/>
    <property type="evidence" value="ECO:0007669"/>
    <property type="project" value="UniProtKB-KW"/>
</dbReference>
<dbReference type="Pfam" id="PF01614">
    <property type="entry name" value="IclR_C"/>
    <property type="match status" value="1"/>
</dbReference>
<gene>
    <name evidence="6" type="primary">allR</name>
    <name evidence="6" type="ORF">ROA7023_02384</name>
</gene>
<dbReference type="InterPro" id="IPR014757">
    <property type="entry name" value="Tscrpt_reg_IclR_C"/>
</dbReference>
<dbReference type="InterPro" id="IPR050707">
    <property type="entry name" value="HTH_MetabolicPath_Reg"/>
</dbReference>
<dbReference type="GO" id="GO:0003700">
    <property type="term" value="F:DNA-binding transcription factor activity"/>
    <property type="evidence" value="ECO:0007669"/>
    <property type="project" value="TreeGrafter"/>
</dbReference>
<dbReference type="OrthoDB" id="9807558at2"/>
<evidence type="ECO:0000259" key="4">
    <source>
        <dbReference type="PROSITE" id="PS51077"/>
    </source>
</evidence>
<accession>A0A1Y5T4F3</accession>
<dbReference type="PANTHER" id="PTHR30136">
    <property type="entry name" value="HELIX-TURN-HELIX TRANSCRIPTIONAL REGULATOR, ICLR FAMILY"/>
    <property type="match status" value="1"/>
</dbReference>
<keyword evidence="2" id="KW-0238">DNA-binding</keyword>
<dbReference type="InterPro" id="IPR036388">
    <property type="entry name" value="WH-like_DNA-bd_sf"/>
</dbReference>
<dbReference type="Proteomes" id="UP000193900">
    <property type="component" value="Unassembled WGS sequence"/>
</dbReference>
<dbReference type="GO" id="GO:0045892">
    <property type="term" value="P:negative regulation of DNA-templated transcription"/>
    <property type="evidence" value="ECO:0007669"/>
    <property type="project" value="TreeGrafter"/>
</dbReference>
<evidence type="ECO:0000313" key="6">
    <source>
        <dbReference type="EMBL" id="SLN53800.1"/>
    </source>
</evidence>
<feature type="domain" description="IclR-ED" evidence="5">
    <location>
        <begin position="76"/>
        <end position="263"/>
    </location>
</feature>
<dbReference type="PANTHER" id="PTHR30136:SF24">
    <property type="entry name" value="HTH-TYPE TRANSCRIPTIONAL REPRESSOR ALLR"/>
    <property type="match status" value="1"/>
</dbReference>
<keyword evidence="3" id="KW-0804">Transcription</keyword>
<keyword evidence="7" id="KW-1185">Reference proteome</keyword>